<comment type="caution">
    <text evidence="2">The sequence shown here is derived from an EMBL/GenBank/DDBJ whole genome shotgun (WGS) entry which is preliminary data.</text>
</comment>
<evidence type="ECO:0000256" key="1">
    <source>
        <dbReference type="SAM" id="SignalP"/>
    </source>
</evidence>
<reference evidence="2 3" key="1">
    <citation type="submission" date="2024-09" db="EMBL/GenBank/DDBJ databases">
        <title>T2T genomes of carrot and Alternaria dauci and their utility for understanding host-pathogen interaction during carrot leaf blight disease.</title>
        <authorList>
            <person name="Liu W."/>
            <person name="Xu S."/>
            <person name="Ou C."/>
            <person name="Liu X."/>
            <person name="Zhuang F."/>
            <person name="Deng X.W."/>
        </authorList>
    </citation>
    <scope>NUCLEOTIDE SEQUENCE [LARGE SCALE GENOMIC DNA]</scope>
    <source>
        <strain evidence="2 3">A2016</strain>
    </source>
</reference>
<proteinExistence type="predicted"/>
<gene>
    <name evidence="2" type="ORF">ACET3X_001467</name>
</gene>
<evidence type="ECO:0000313" key="2">
    <source>
        <dbReference type="EMBL" id="KAL1801125.1"/>
    </source>
</evidence>
<name>A0ABR3UYI7_9PLEO</name>
<keyword evidence="1" id="KW-0732">Signal</keyword>
<evidence type="ECO:0000313" key="3">
    <source>
        <dbReference type="Proteomes" id="UP001578633"/>
    </source>
</evidence>
<keyword evidence="3" id="KW-1185">Reference proteome</keyword>
<feature type="signal peptide" evidence="1">
    <location>
        <begin position="1"/>
        <end position="17"/>
    </location>
</feature>
<dbReference type="EMBL" id="JBHGVX010000001">
    <property type="protein sequence ID" value="KAL1801125.1"/>
    <property type="molecule type" value="Genomic_DNA"/>
</dbReference>
<feature type="chain" id="PRO_5046577579" evidence="1">
    <location>
        <begin position="18"/>
        <end position="290"/>
    </location>
</feature>
<accession>A0ABR3UYI7</accession>
<sequence>MRYTIFTLAAAASFASAHTSSPATPASSSPAGALIPVGQVCDPNGTPCALGANCYATNSGLQTVCGNFQASCRSDEQCAFNTCNLEQGLCNGFIASSSVSSSSASATISTIPTAPGPMPAPSPTIVAPAGSLPLGAECNPFVEPSQCANGVECWASNAMLIARCGNFNAACSSDAQCAYNLCSGGLCRGFLPSSAMPVQPSSVVSPVHPSSVAPSSVASPVHPSSMVNNTVPILPTGTGAATPTGNATFAPTGNPTATFTGAPEFTGAASVEKVAGSVMAIVFGAIALAL</sequence>
<protein>
    <submittedName>
        <fullName evidence="2">Uncharacterized protein</fullName>
    </submittedName>
</protein>
<dbReference type="GeneID" id="96081789"/>
<dbReference type="Proteomes" id="UP001578633">
    <property type="component" value="Chromosome 1"/>
</dbReference>
<dbReference type="RefSeq" id="XP_069311709.1">
    <property type="nucleotide sequence ID" value="XM_069446761.1"/>
</dbReference>
<organism evidence="2 3">
    <name type="scientific">Alternaria dauci</name>
    <dbReference type="NCBI Taxonomy" id="48095"/>
    <lineage>
        <taxon>Eukaryota</taxon>
        <taxon>Fungi</taxon>
        <taxon>Dikarya</taxon>
        <taxon>Ascomycota</taxon>
        <taxon>Pezizomycotina</taxon>
        <taxon>Dothideomycetes</taxon>
        <taxon>Pleosporomycetidae</taxon>
        <taxon>Pleosporales</taxon>
        <taxon>Pleosporineae</taxon>
        <taxon>Pleosporaceae</taxon>
        <taxon>Alternaria</taxon>
        <taxon>Alternaria sect. Porri</taxon>
    </lineage>
</organism>